<dbReference type="RefSeq" id="WP_275468803.1">
    <property type="nucleotide sequence ID" value="NZ_CP110232.1"/>
</dbReference>
<reference evidence="6" key="1">
    <citation type="submission" date="2022-10" db="EMBL/GenBank/DDBJ databases">
        <title>Vagococcus sp. isolated from poultry meat.</title>
        <authorList>
            <person name="Johansson P."/>
            <person name="Bjorkroth J."/>
        </authorList>
    </citation>
    <scope>NUCLEOTIDE SEQUENCE</scope>
    <source>
        <strain evidence="6">STAA11</strain>
    </source>
</reference>
<feature type="binding site" evidence="5">
    <location>
        <begin position="52"/>
        <end position="54"/>
    </location>
    <ligand>
        <name>3-dehydroquinate</name>
        <dbReference type="ChEBI" id="CHEBI:32364"/>
    </ligand>
</feature>
<dbReference type="EC" id="4.2.1.10" evidence="5"/>
<feature type="binding site" evidence="5">
    <location>
        <position position="242"/>
    </location>
    <ligand>
        <name>3-dehydroquinate</name>
        <dbReference type="ChEBI" id="CHEBI:32364"/>
    </ligand>
</feature>
<proteinExistence type="inferred from homology"/>
<keyword evidence="3 5" id="KW-0456">Lyase</keyword>
<dbReference type="GO" id="GO:0008652">
    <property type="term" value="P:amino acid biosynthetic process"/>
    <property type="evidence" value="ECO:0007669"/>
    <property type="project" value="UniProtKB-KW"/>
</dbReference>
<comment type="catalytic activity">
    <reaction evidence="1 5">
        <text>3-dehydroquinate = 3-dehydroshikimate + H2O</text>
        <dbReference type="Rhea" id="RHEA:21096"/>
        <dbReference type="ChEBI" id="CHEBI:15377"/>
        <dbReference type="ChEBI" id="CHEBI:16630"/>
        <dbReference type="ChEBI" id="CHEBI:32364"/>
        <dbReference type="EC" id="4.2.1.10"/>
    </reaction>
</comment>
<evidence type="ECO:0000313" key="7">
    <source>
        <dbReference type="Proteomes" id="UP001179647"/>
    </source>
</evidence>
<dbReference type="Proteomes" id="UP001179647">
    <property type="component" value="Chromosome"/>
</dbReference>
<feature type="active site" description="Schiff-base intermediate with substrate" evidence="5">
    <location>
        <position position="176"/>
    </location>
</feature>
<dbReference type="CDD" id="cd00502">
    <property type="entry name" value="DHQase_I"/>
    <property type="match status" value="1"/>
</dbReference>
<evidence type="ECO:0000256" key="1">
    <source>
        <dbReference type="ARBA" id="ARBA00001864"/>
    </source>
</evidence>
<protein>
    <recommendedName>
        <fullName evidence="5">3-dehydroquinate dehydratase</fullName>
        <shortName evidence="5">3-dehydroquinase</shortName>
        <ecNumber evidence="5">4.2.1.10</ecNumber>
    </recommendedName>
    <alternativeName>
        <fullName evidence="5">Type I DHQase</fullName>
    </alternativeName>
    <alternativeName>
        <fullName evidence="5">Type I dehydroquinase</fullName>
        <shortName evidence="5">DHQ1</shortName>
    </alternativeName>
</protein>
<organism evidence="6 7">
    <name type="scientific">Vagococcus intermedius</name>
    <dbReference type="NCBI Taxonomy" id="2991418"/>
    <lineage>
        <taxon>Bacteria</taxon>
        <taxon>Bacillati</taxon>
        <taxon>Bacillota</taxon>
        <taxon>Bacilli</taxon>
        <taxon>Lactobacillales</taxon>
        <taxon>Enterococcaceae</taxon>
        <taxon>Vagococcus</taxon>
    </lineage>
</organism>
<dbReference type="PANTHER" id="PTHR43699">
    <property type="entry name" value="3-DEHYDROQUINATE DEHYDRATASE"/>
    <property type="match status" value="1"/>
</dbReference>
<feature type="binding site" evidence="5">
    <location>
        <position position="219"/>
    </location>
    <ligand>
        <name>3-dehydroquinate</name>
        <dbReference type="ChEBI" id="CHEBI:32364"/>
    </ligand>
</feature>
<comment type="subunit">
    <text evidence="5">Homodimer.</text>
</comment>
<feature type="binding site" evidence="5">
    <location>
        <position position="88"/>
    </location>
    <ligand>
        <name>3-dehydroquinate</name>
        <dbReference type="ChEBI" id="CHEBI:32364"/>
    </ligand>
</feature>
<dbReference type="InterPro" id="IPR001381">
    <property type="entry name" value="DHquinase_I"/>
</dbReference>
<comment type="similarity">
    <text evidence="5">Belongs to the type-I 3-dehydroquinase family.</text>
</comment>
<sequence length="275" mass="31643">MTQSSLGQLTDQKNRNKNVLFPKICVSLIEKDPTLILRIAREMAESDVDMVEWRLDYVVNEMDIEELLRLFQKIRVILAEKELLVTLRTHLEGGSVRVSKECYRQTYLGLLKTGLVDWLDIEAKRPLEWFNEVLVEANKQHCQIIASYHNFLETPSNSYLEKLVLDFMKINPDVIKIAVMPEFEEDVWRLLHWNQQTLQCLGQIKIIAIAMGELGKISRLVGGITGSYLTFTSFSKVSAPGQLKFEEVHWLFSLAKIKLAEQGSEDNGEEKNSKN</sequence>
<feature type="binding site" evidence="5">
    <location>
        <position position="238"/>
    </location>
    <ligand>
        <name>3-dehydroquinate</name>
        <dbReference type="ChEBI" id="CHEBI:32364"/>
    </ligand>
</feature>
<accession>A0AAF0CUA9</accession>
<name>A0AAF0CUA9_9ENTE</name>
<dbReference type="EMBL" id="CP110232">
    <property type="protein sequence ID" value="WEG73001.1"/>
    <property type="molecule type" value="Genomic_DNA"/>
</dbReference>
<evidence type="ECO:0000256" key="4">
    <source>
        <dbReference type="ARBA" id="ARBA00023270"/>
    </source>
</evidence>
<comment type="function">
    <text evidence="5">Involved in the third step of the chorismate pathway, which leads to the biosynthesis of aromatic amino acids. Catalyzes the cis-dehydration of 3-dehydroquinate (DHQ) and introduces the first double bond of the aromatic ring to yield 3-dehydroshikimate.</text>
</comment>
<dbReference type="GO" id="GO:0003855">
    <property type="term" value="F:3-dehydroquinate dehydratase activity"/>
    <property type="evidence" value="ECO:0007669"/>
    <property type="project" value="UniProtKB-UniRule"/>
</dbReference>
<dbReference type="SUPFAM" id="SSF51569">
    <property type="entry name" value="Aldolase"/>
    <property type="match status" value="1"/>
</dbReference>
<dbReference type="GO" id="GO:0009073">
    <property type="term" value="P:aromatic amino acid family biosynthetic process"/>
    <property type="evidence" value="ECO:0007669"/>
    <property type="project" value="UniProtKB-KW"/>
</dbReference>
<dbReference type="KEGG" id="vie:OL234_08480"/>
<dbReference type="PANTHER" id="PTHR43699:SF1">
    <property type="entry name" value="3-DEHYDROQUINATE DEHYDRATASE"/>
    <property type="match status" value="1"/>
</dbReference>
<dbReference type="AlphaFoldDB" id="A0AAF0CUA9"/>
<keyword evidence="5" id="KW-0028">Amino-acid biosynthesis</keyword>
<comment type="pathway">
    <text evidence="5">Metabolic intermediate biosynthesis; chorismate biosynthesis; chorismate from D-erythrose 4-phosphate and phosphoenolpyruvate: step 3/7.</text>
</comment>
<dbReference type="InterPro" id="IPR050146">
    <property type="entry name" value="Type-I_3-dehydroquinase"/>
</dbReference>
<keyword evidence="7" id="KW-1185">Reference proteome</keyword>
<dbReference type="Gene3D" id="3.20.20.70">
    <property type="entry name" value="Aldolase class I"/>
    <property type="match status" value="1"/>
</dbReference>
<evidence type="ECO:0000256" key="3">
    <source>
        <dbReference type="ARBA" id="ARBA00023239"/>
    </source>
</evidence>
<gene>
    <name evidence="5 6" type="primary">aroD</name>
    <name evidence="6" type="ORF">OL234_08480</name>
</gene>
<keyword evidence="4 5" id="KW-0704">Schiff base</keyword>
<feature type="active site" description="Proton donor/acceptor" evidence="5">
    <location>
        <position position="149"/>
    </location>
</feature>
<dbReference type="GO" id="GO:0009423">
    <property type="term" value="P:chorismate biosynthetic process"/>
    <property type="evidence" value="ECO:0007669"/>
    <property type="project" value="UniProtKB-UniRule"/>
</dbReference>
<evidence type="ECO:0000256" key="5">
    <source>
        <dbReference type="HAMAP-Rule" id="MF_00214"/>
    </source>
</evidence>
<dbReference type="NCBIfam" id="TIGR01093">
    <property type="entry name" value="aroD"/>
    <property type="match status" value="1"/>
</dbReference>
<dbReference type="InterPro" id="IPR013785">
    <property type="entry name" value="Aldolase_TIM"/>
</dbReference>
<evidence type="ECO:0000256" key="2">
    <source>
        <dbReference type="ARBA" id="ARBA00023141"/>
    </source>
</evidence>
<evidence type="ECO:0000313" key="6">
    <source>
        <dbReference type="EMBL" id="WEG73001.1"/>
    </source>
</evidence>
<keyword evidence="2 5" id="KW-0057">Aromatic amino acid biosynthesis</keyword>
<dbReference type="Pfam" id="PF01487">
    <property type="entry name" value="DHquinase_I"/>
    <property type="match status" value="1"/>
</dbReference>
<dbReference type="FunFam" id="3.20.20.70:FF:000047">
    <property type="entry name" value="3-dehydroquinate dehydratase"/>
    <property type="match status" value="1"/>
</dbReference>
<dbReference type="HAMAP" id="MF_00214">
    <property type="entry name" value="AroD"/>
    <property type="match status" value="1"/>
</dbReference>
<dbReference type="GO" id="GO:0046279">
    <property type="term" value="P:3,4-dihydroxybenzoate biosynthetic process"/>
    <property type="evidence" value="ECO:0007669"/>
    <property type="project" value="UniProtKB-ARBA"/>
</dbReference>
<feature type="binding site" evidence="5">
    <location>
        <position position="27"/>
    </location>
    <ligand>
        <name>3-dehydroquinate</name>
        <dbReference type="ChEBI" id="CHEBI:32364"/>
    </ligand>
</feature>